<dbReference type="AlphaFoldDB" id="A0A7J7Y0F9"/>
<name>A0A7J7Y0F9_MYOMY</name>
<dbReference type="Proteomes" id="UP000527355">
    <property type="component" value="Unassembled WGS sequence"/>
</dbReference>
<feature type="region of interest" description="Disordered" evidence="1">
    <location>
        <begin position="25"/>
        <end position="52"/>
    </location>
</feature>
<dbReference type="EMBL" id="JABWUV010000005">
    <property type="protein sequence ID" value="KAF6355315.1"/>
    <property type="molecule type" value="Genomic_DNA"/>
</dbReference>
<comment type="caution">
    <text evidence="2">The sequence shown here is derived from an EMBL/GenBank/DDBJ whole genome shotgun (WGS) entry which is preliminary data.</text>
</comment>
<feature type="compositionally biased region" description="Low complexity" evidence="1">
    <location>
        <begin position="33"/>
        <end position="47"/>
    </location>
</feature>
<reference evidence="2 3" key="1">
    <citation type="journal article" date="2020" name="Nature">
        <title>Six reference-quality genomes reveal evolution of bat adaptations.</title>
        <authorList>
            <person name="Jebb D."/>
            <person name="Huang Z."/>
            <person name="Pippel M."/>
            <person name="Hughes G.M."/>
            <person name="Lavrichenko K."/>
            <person name="Devanna P."/>
            <person name="Winkler S."/>
            <person name="Jermiin L.S."/>
            <person name="Skirmuntt E.C."/>
            <person name="Katzourakis A."/>
            <person name="Burkitt-Gray L."/>
            <person name="Ray D.A."/>
            <person name="Sullivan K.A.M."/>
            <person name="Roscito J.G."/>
            <person name="Kirilenko B.M."/>
            <person name="Davalos L.M."/>
            <person name="Corthals A.P."/>
            <person name="Power M.L."/>
            <person name="Jones G."/>
            <person name="Ransome R.D."/>
            <person name="Dechmann D.K.N."/>
            <person name="Locatelli A.G."/>
            <person name="Puechmaille S.J."/>
            <person name="Fedrigo O."/>
            <person name="Jarvis E.D."/>
            <person name="Hiller M."/>
            <person name="Vernes S.C."/>
            <person name="Myers E.W."/>
            <person name="Teeling E.C."/>
        </authorList>
    </citation>
    <scope>NUCLEOTIDE SEQUENCE [LARGE SCALE GENOMIC DNA]</scope>
    <source>
        <strain evidence="2">MMyoMyo1</strain>
        <tissue evidence="2">Flight muscle</tissue>
    </source>
</reference>
<evidence type="ECO:0000256" key="1">
    <source>
        <dbReference type="SAM" id="MobiDB-lite"/>
    </source>
</evidence>
<organism evidence="2 3">
    <name type="scientific">Myotis myotis</name>
    <name type="common">Greater mouse-eared bat</name>
    <name type="synonym">Vespertilio myotis</name>
    <dbReference type="NCBI Taxonomy" id="51298"/>
    <lineage>
        <taxon>Eukaryota</taxon>
        <taxon>Metazoa</taxon>
        <taxon>Chordata</taxon>
        <taxon>Craniata</taxon>
        <taxon>Vertebrata</taxon>
        <taxon>Euteleostomi</taxon>
        <taxon>Mammalia</taxon>
        <taxon>Eutheria</taxon>
        <taxon>Laurasiatheria</taxon>
        <taxon>Chiroptera</taxon>
        <taxon>Yangochiroptera</taxon>
        <taxon>Vespertilionidae</taxon>
        <taxon>Myotis</taxon>
    </lineage>
</organism>
<sequence length="129" mass="14248">MSPGFPRCCYSLELSQISPPKSWHHHSLYPGDSEPSASSPTISCSPSADHPNSECASYFCTAVTLSPHPSQHMQTHVYTLVHTHTHIHTHICTCTNMHTHLSKPPFKSQLKCQETQESLCLGLGQISLL</sequence>
<proteinExistence type="predicted"/>
<gene>
    <name evidence="2" type="ORF">mMyoMyo1_011486</name>
</gene>
<keyword evidence="3" id="KW-1185">Reference proteome</keyword>
<protein>
    <submittedName>
        <fullName evidence="2">Uncharacterized protein</fullName>
    </submittedName>
</protein>
<evidence type="ECO:0000313" key="3">
    <source>
        <dbReference type="Proteomes" id="UP000527355"/>
    </source>
</evidence>
<evidence type="ECO:0000313" key="2">
    <source>
        <dbReference type="EMBL" id="KAF6355315.1"/>
    </source>
</evidence>
<accession>A0A7J7Y0F9</accession>